<comment type="caution">
    <text evidence="10">The sequence shown here is derived from an EMBL/GenBank/DDBJ whole genome shotgun (WGS) entry which is preliminary data.</text>
</comment>
<reference evidence="10" key="1">
    <citation type="submission" date="2009-10" db="EMBL/GenBank/DDBJ databases">
        <title>Diversity of trophic interactions inside an arsenic-rich microbial ecosystem.</title>
        <authorList>
            <person name="Bertin P.N."/>
            <person name="Heinrich-Salmeron A."/>
            <person name="Pelletier E."/>
            <person name="Goulhen-Chollet F."/>
            <person name="Arsene-Ploetze F."/>
            <person name="Gallien S."/>
            <person name="Calteau A."/>
            <person name="Vallenet D."/>
            <person name="Casiot C."/>
            <person name="Chane-Woon-Ming B."/>
            <person name="Giloteaux L."/>
            <person name="Barakat M."/>
            <person name="Bonnefoy V."/>
            <person name="Bruneel O."/>
            <person name="Chandler M."/>
            <person name="Cleiss J."/>
            <person name="Duran R."/>
            <person name="Elbaz-Poulichet F."/>
            <person name="Fonknechten N."/>
            <person name="Lauga B."/>
            <person name="Mornico D."/>
            <person name="Ortet P."/>
            <person name="Schaeffer C."/>
            <person name="Siguier P."/>
            <person name="Alexander Thil Smith A."/>
            <person name="Van Dorsselaer A."/>
            <person name="Weissenbach J."/>
            <person name="Medigue C."/>
            <person name="Le Paslier D."/>
        </authorList>
    </citation>
    <scope>NUCLEOTIDE SEQUENCE</scope>
</reference>
<sequence length="401" mass="44377">MHNFALTPWLALGALWLARMIMVLTAASMVYALLALVAAWSYRLSRRGALASPTGFAPPVSVLKPLKGHDPNLLEALRSHCMQQYAGEYELLCGVSSLDDPAVSVVSLIQEEFSERNIRLILCPEWLGANGKVSNLIQMAREAKHDFLLINDGDIRVSPRYLERVLGEFARPQKNSRVVGMVTALYRGRAERSLWSRIEALSIATDFQPGVLTARLVERGIHFALGSTLAVRREALIAAGGLEALVNDLADDYEMGARIDRAGYAIRLAPEVVETGVPAYSWRGFVSHQLRWARTVRDSRRWGYVGLLFTHTLPLAVASVIASGASLWSLWLLAMAICLRLGLAMQVGFSVLGDRQVFGDLWLLPLRDLVAFALWIASFASNVIEWRGERFVLKNGRLIPG</sequence>
<dbReference type="GO" id="GO:0006679">
    <property type="term" value="P:glucosylceramide biosynthetic process"/>
    <property type="evidence" value="ECO:0007669"/>
    <property type="project" value="TreeGrafter"/>
</dbReference>
<name>E6QHG1_9ZZZZ</name>
<dbReference type="InterPro" id="IPR025993">
    <property type="entry name" value="Ceramide_glucosylTrfase"/>
</dbReference>
<keyword evidence="4" id="KW-0328">Glycosyltransferase</keyword>
<evidence type="ECO:0000256" key="6">
    <source>
        <dbReference type="ARBA" id="ARBA00022692"/>
    </source>
</evidence>
<accession>E6QHG1</accession>
<evidence type="ECO:0000256" key="7">
    <source>
        <dbReference type="ARBA" id="ARBA00022989"/>
    </source>
</evidence>
<feature type="transmembrane region" description="Helical" evidence="9">
    <location>
        <begin position="20"/>
        <end position="42"/>
    </location>
</feature>
<comment type="pathway">
    <text evidence="3">Sphingolipid metabolism.</text>
</comment>
<proteinExistence type="predicted"/>
<evidence type="ECO:0000256" key="2">
    <source>
        <dbReference type="ARBA" id="ARBA00004760"/>
    </source>
</evidence>
<protein>
    <submittedName>
        <fullName evidence="10">Putative Ceramide glucosyltransferase</fullName>
    </submittedName>
</protein>
<comment type="subcellular location">
    <subcellularLocation>
        <location evidence="1">Membrane</location>
        <topology evidence="1">Multi-pass membrane protein</topology>
    </subcellularLocation>
</comment>
<evidence type="ECO:0000256" key="1">
    <source>
        <dbReference type="ARBA" id="ARBA00004141"/>
    </source>
</evidence>
<organism evidence="10">
    <name type="scientific">mine drainage metagenome</name>
    <dbReference type="NCBI Taxonomy" id="410659"/>
    <lineage>
        <taxon>unclassified sequences</taxon>
        <taxon>metagenomes</taxon>
        <taxon>ecological metagenomes</taxon>
    </lineage>
</organism>
<dbReference type="GO" id="GO:0008120">
    <property type="term" value="F:ceramide glucosyltransferase activity"/>
    <property type="evidence" value="ECO:0007669"/>
    <property type="project" value="TreeGrafter"/>
</dbReference>
<dbReference type="Pfam" id="PF13506">
    <property type="entry name" value="Glyco_transf_21"/>
    <property type="match status" value="1"/>
</dbReference>
<keyword evidence="7 9" id="KW-1133">Transmembrane helix</keyword>
<evidence type="ECO:0000256" key="9">
    <source>
        <dbReference type="SAM" id="Phobius"/>
    </source>
</evidence>
<dbReference type="GO" id="GO:0016020">
    <property type="term" value="C:membrane"/>
    <property type="evidence" value="ECO:0007669"/>
    <property type="project" value="UniProtKB-SubCell"/>
</dbReference>
<keyword evidence="6 9" id="KW-0812">Transmembrane</keyword>
<keyword evidence="8 9" id="KW-0472">Membrane</keyword>
<keyword evidence="5 10" id="KW-0808">Transferase</keyword>
<dbReference type="AlphaFoldDB" id="E6QHG1"/>
<dbReference type="NCBIfam" id="TIGR03472">
    <property type="entry name" value="HpnI"/>
    <property type="match status" value="1"/>
</dbReference>
<dbReference type="CDD" id="cd02520">
    <property type="entry name" value="Glucosylceramide_synthase"/>
    <property type="match status" value="1"/>
</dbReference>
<gene>
    <name evidence="10" type="ORF">CARN6_2786</name>
</gene>
<evidence type="ECO:0000256" key="3">
    <source>
        <dbReference type="ARBA" id="ARBA00004991"/>
    </source>
</evidence>
<dbReference type="PANTHER" id="PTHR12726">
    <property type="entry name" value="CERAMIDE GLUCOSYLTRANSFERASE"/>
    <property type="match status" value="1"/>
</dbReference>
<comment type="pathway">
    <text evidence="2">Lipid metabolism; sphingolipid metabolism.</text>
</comment>
<dbReference type="InterPro" id="IPR029044">
    <property type="entry name" value="Nucleotide-diphossugar_trans"/>
</dbReference>
<feature type="transmembrane region" description="Helical" evidence="9">
    <location>
        <begin position="328"/>
        <end position="352"/>
    </location>
</feature>
<dbReference type="Gene3D" id="3.90.550.10">
    <property type="entry name" value="Spore Coat Polysaccharide Biosynthesis Protein SpsA, Chain A"/>
    <property type="match status" value="1"/>
</dbReference>
<dbReference type="PANTHER" id="PTHR12726:SF0">
    <property type="entry name" value="CERAMIDE GLUCOSYLTRANSFERASE"/>
    <property type="match status" value="1"/>
</dbReference>
<evidence type="ECO:0000256" key="4">
    <source>
        <dbReference type="ARBA" id="ARBA00022676"/>
    </source>
</evidence>
<dbReference type="SUPFAM" id="SSF53448">
    <property type="entry name" value="Nucleotide-diphospho-sugar transferases"/>
    <property type="match status" value="1"/>
</dbReference>
<dbReference type="InterPro" id="IPR017835">
    <property type="entry name" value="Hopen-assoc_HpnI"/>
</dbReference>
<evidence type="ECO:0000313" key="10">
    <source>
        <dbReference type="EMBL" id="CBI06675.1"/>
    </source>
</evidence>
<dbReference type="EMBL" id="CABQ01000007">
    <property type="protein sequence ID" value="CBI06675.1"/>
    <property type="molecule type" value="Genomic_DNA"/>
</dbReference>
<feature type="transmembrane region" description="Helical" evidence="9">
    <location>
        <begin position="302"/>
        <end position="322"/>
    </location>
</feature>
<evidence type="ECO:0000256" key="5">
    <source>
        <dbReference type="ARBA" id="ARBA00022679"/>
    </source>
</evidence>
<evidence type="ECO:0000256" key="8">
    <source>
        <dbReference type="ARBA" id="ARBA00023136"/>
    </source>
</evidence>